<reference evidence="2 3" key="1">
    <citation type="journal article" date="2022" name="ISME Commun">
        <title>Vulcanimicrobium alpinus gen. nov. sp. nov., the first cultivated representative of the candidate phylum 'Eremiobacterota', is a metabolically versatile aerobic anoxygenic phototroph.</title>
        <authorList>
            <person name="Yabe S."/>
            <person name="Muto K."/>
            <person name="Abe K."/>
            <person name="Yokota A."/>
            <person name="Staudigel H."/>
            <person name="Tebo B.M."/>
        </authorList>
    </citation>
    <scope>NUCLEOTIDE SEQUENCE [LARGE SCALE GENOMIC DNA]</scope>
    <source>
        <strain evidence="2 3">WC8-2</strain>
    </source>
</reference>
<name>A0AAN1XUR8_UNVUL</name>
<sequence length="930" mass="100139">MDATRELAPNGPALDRPLPSGLVFFLFTDIEGSTVRWDRDPEAMQRAVRRHDVLMRDAIERAGGTVFKTIGDAFCAVFWSAADAVAAALGAQQDLAAEDFSEVGGVRVRMAIHGGTADERDSDYFGPTVNRVARLLAIGHGEQVLLSGAAAEAAIAALPGGVTLNDMGEHRLKDLTAPERVFQLTAPGMRFEFPRLNSLSVRNNNFPKQLTSLVGREQDVVDIVALLNGNHLVTLVGTGGVGKTRCSLQVGAELLDKYSDGAWFADLAPISDPAQVIAAIAAIFSIQESANRPLLDSVIAQLRTKQLVLILDNCEHVIEAASQTAAALLRSCPGIVILATSREPLNIPGEIVHRLPTLSIPRMTKFLTVPGALQYGAVALFDARARAANARFAVTADNVGTVVEICTRLDGIALAIELAAARIKVMSLRDLAGKLDERFRVLTSGDRTALPRQQTLRALIDWSYDGLPDTEKIVFRSLAVFAGGFGLRNATAVCAGGEIDEYVALDAITALVDKSMMTMEERGDDEVHYRLLESTRAYARDKLVEQGEFDAVAERHAIAYAAWAEDVENEYDATPTPEWYGRIDFELENVRSALSWSLGGGDTLVGQRLAATLGRIMLSFAAAEARRWVTVALERVDDLTPPEIVARLKLADALLASVLNQFKGALTSAQEALARFTELGDKRGIADAQRFAGRSMIRMGQVAEGEKLLYASLQAYVDLGLHRQGGTLRDLAVARSIEGDLSGARDLFTRALDVFRTSQDEENVALTGAALAEAEFACGDPERALIVAEEALEAMRGFGRDRMAAAMLGNIAAYLIAAGLYDLAHANAHSALKEALEADAQASVTFALQHLAAIAALRPSPDDERAARLTGFVDGRLAALDVVREFTEQHEYEATLTALRTRLAPEKLDALLADGRSTPIARALDWALAI</sequence>
<keyword evidence="3" id="KW-1185">Reference proteome</keyword>
<dbReference type="SUPFAM" id="SSF52540">
    <property type="entry name" value="P-loop containing nucleoside triphosphate hydrolases"/>
    <property type="match status" value="1"/>
</dbReference>
<dbReference type="PROSITE" id="PS50125">
    <property type="entry name" value="GUANYLATE_CYCLASE_2"/>
    <property type="match status" value="1"/>
</dbReference>
<dbReference type="InterPro" id="IPR001054">
    <property type="entry name" value="A/G_cyclase"/>
</dbReference>
<dbReference type="PANTHER" id="PTHR47691">
    <property type="entry name" value="REGULATOR-RELATED"/>
    <property type="match status" value="1"/>
</dbReference>
<dbReference type="SUPFAM" id="SSF48452">
    <property type="entry name" value="TPR-like"/>
    <property type="match status" value="1"/>
</dbReference>
<dbReference type="Pfam" id="PF25872">
    <property type="entry name" value="HTH_77"/>
    <property type="match status" value="1"/>
</dbReference>
<dbReference type="InterPro" id="IPR058852">
    <property type="entry name" value="HTH_77"/>
</dbReference>
<gene>
    <name evidence="2" type="ORF">WPS_06400</name>
</gene>
<dbReference type="Pfam" id="PF00211">
    <property type="entry name" value="Guanylate_cyc"/>
    <property type="match status" value="1"/>
</dbReference>
<dbReference type="Pfam" id="PF13401">
    <property type="entry name" value="AAA_22"/>
    <property type="match status" value="1"/>
</dbReference>
<dbReference type="KEGG" id="vab:WPS_06400"/>
<dbReference type="AlphaFoldDB" id="A0AAN1XUR8"/>
<dbReference type="InterPro" id="IPR049945">
    <property type="entry name" value="AAA_22"/>
</dbReference>
<protein>
    <recommendedName>
        <fullName evidence="1">Guanylate cyclase domain-containing protein</fullName>
    </recommendedName>
</protein>
<proteinExistence type="predicted"/>
<evidence type="ECO:0000259" key="1">
    <source>
        <dbReference type="PROSITE" id="PS50125"/>
    </source>
</evidence>
<dbReference type="Proteomes" id="UP001317532">
    <property type="component" value="Chromosome"/>
</dbReference>
<dbReference type="GO" id="GO:0016887">
    <property type="term" value="F:ATP hydrolysis activity"/>
    <property type="evidence" value="ECO:0007669"/>
    <property type="project" value="InterPro"/>
</dbReference>
<dbReference type="InterPro" id="IPR011990">
    <property type="entry name" value="TPR-like_helical_dom_sf"/>
</dbReference>
<dbReference type="SUPFAM" id="SSF55073">
    <property type="entry name" value="Nucleotide cyclase"/>
    <property type="match status" value="1"/>
</dbReference>
<dbReference type="InterPro" id="IPR029787">
    <property type="entry name" value="Nucleotide_cyclase"/>
</dbReference>
<evidence type="ECO:0000313" key="2">
    <source>
        <dbReference type="EMBL" id="BDE05364.1"/>
    </source>
</evidence>
<dbReference type="Gene3D" id="1.25.40.10">
    <property type="entry name" value="Tetratricopeptide repeat domain"/>
    <property type="match status" value="1"/>
</dbReference>
<dbReference type="SMART" id="SM00044">
    <property type="entry name" value="CYCc"/>
    <property type="match status" value="1"/>
</dbReference>
<evidence type="ECO:0000313" key="3">
    <source>
        <dbReference type="Proteomes" id="UP001317532"/>
    </source>
</evidence>
<dbReference type="GO" id="GO:0004016">
    <property type="term" value="F:adenylate cyclase activity"/>
    <property type="evidence" value="ECO:0007669"/>
    <property type="project" value="UniProtKB-ARBA"/>
</dbReference>
<dbReference type="Gene3D" id="3.40.50.300">
    <property type="entry name" value="P-loop containing nucleotide triphosphate hydrolases"/>
    <property type="match status" value="1"/>
</dbReference>
<organism evidence="2 3">
    <name type="scientific">Vulcanimicrobium alpinum</name>
    <dbReference type="NCBI Taxonomy" id="3016050"/>
    <lineage>
        <taxon>Bacteria</taxon>
        <taxon>Bacillati</taxon>
        <taxon>Vulcanimicrobiota</taxon>
        <taxon>Vulcanimicrobiia</taxon>
        <taxon>Vulcanimicrobiales</taxon>
        <taxon>Vulcanimicrobiaceae</taxon>
        <taxon>Vulcanimicrobium</taxon>
    </lineage>
</organism>
<dbReference type="InterPro" id="IPR027417">
    <property type="entry name" value="P-loop_NTPase"/>
</dbReference>
<dbReference type="PANTHER" id="PTHR47691:SF3">
    <property type="entry name" value="HTH-TYPE TRANSCRIPTIONAL REGULATOR RV0890C-RELATED"/>
    <property type="match status" value="1"/>
</dbReference>
<dbReference type="GO" id="GO:0009190">
    <property type="term" value="P:cyclic nucleotide biosynthetic process"/>
    <property type="evidence" value="ECO:0007669"/>
    <property type="project" value="InterPro"/>
</dbReference>
<feature type="domain" description="Guanylate cyclase" evidence="1">
    <location>
        <begin position="24"/>
        <end position="136"/>
    </location>
</feature>
<dbReference type="RefSeq" id="WP_317996411.1">
    <property type="nucleotide sequence ID" value="NZ_AP025523.1"/>
</dbReference>
<dbReference type="Gene3D" id="3.30.70.1230">
    <property type="entry name" value="Nucleotide cyclase"/>
    <property type="match status" value="1"/>
</dbReference>
<dbReference type="CDD" id="cd07302">
    <property type="entry name" value="CHD"/>
    <property type="match status" value="1"/>
</dbReference>
<dbReference type="EMBL" id="AP025523">
    <property type="protein sequence ID" value="BDE05364.1"/>
    <property type="molecule type" value="Genomic_DNA"/>
</dbReference>
<dbReference type="GO" id="GO:0035556">
    <property type="term" value="P:intracellular signal transduction"/>
    <property type="evidence" value="ECO:0007669"/>
    <property type="project" value="InterPro"/>
</dbReference>
<accession>A0AAN1XUR8</accession>